<dbReference type="EMBL" id="JAJJMB010010581">
    <property type="protein sequence ID" value="KAI3907611.1"/>
    <property type="molecule type" value="Genomic_DNA"/>
</dbReference>
<dbReference type="Pfam" id="PF00249">
    <property type="entry name" value="Myb_DNA-binding"/>
    <property type="match status" value="2"/>
</dbReference>
<dbReference type="GO" id="GO:0003677">
    <property type="term" value="F:DNA binding"/>
    <property type="evidence" value="ECO:0007669"/>
    <property type="project" value="UniProtKB-KW"/>
</dbReference>
<dbReference type="FunFam" id="1.10.10.60:FF:000099">
    <property type="entry name" value="MYB transcription factor"/>
    <property type="match status" value="1"/>
</dbReference>
<keyword evidence="7" id="KW-0539">Nucleus</keyword>
<keyword evidence="4" id="KW-0805">Transcription regulation</keyword>
<accession>A0AAD4SHA5</accession>
<dbReference type="FunFam" id="1.10.10.60:FF:000001">
    <property type="entry name" value="MYB-related transcription factor"/>
    <property type="match status" value="1"/>
</dbReference>
<sequence length="400" mass="44156">MTGRSDACCEKVGLKKGPWTPEEDQKLLAYIEEHGHGSWRSLPSKAGLQRCGKSCRLRWTNYLRPDIKRGKFSVQEEQSIIQLHALLGNRWSAIATHLPKRTDNEIKNYWNTHLKKRLAKMGIDPVTHKPKNATLSSICGPSKNESNLSHMAQWESARLEAEARLVRESKLRSNSSFQLQLTQLGSSSSSAYEAGLNWHGTMWSSSKSNKVSAGLDDSPTSTMTFSDQNLSLPAAVAVGLSDHHTASNNEFIGGAGSSNSHEISAVAVKEERNEEELKSIGKSNPFLSIPDIVLFPNAYHHEGTQWNHDHPSKSAGDVGNDVPMVEDDNINLPAAGNISFINGFTELLINQDRHNTTSSSSDNGEYTDDNGYEQENISKDYWNNILDLVNSSPSDAPPVF</sequence>
<dbReference type="PANTHER" id="PTHR10641">
    <property type="entry name" value="MYB FAMILY TRANSCRIPTION FACTOR"/>
    <property type="match status" value="1"/>
</dbReference>
<evidence type="ECO:0000259" key="9">
    <source>
        <dbReference type="PROSITE" id="PS51294"/>
    </source>
</evidence>
<dbReference type="SMART" id="SM00717">
    <property type="entry name" value="SANT"/>
    <property type="match status" value="2"/>
</dbReference>
<reference evidence="10" key="1">
    <citation type="submission" date="2022-04" db="EMBL/GenBank/DDBJ databases">
        <title>A functionally conserved STORR gene fusion in Papaver species that diverged 16.8 million years ago.</title>
        <authorList>
            <person name="Catania T."/>
        </authorList>
    </citation>
    <scope>NUCLEOTIDE SEQUENCE</scope>
    <source>
        <strain evidence="10">S-188037</strain>
    </source>
</reference>
<evidence type="ECO:0000256" key="7">
    <source>
        <dbReference type="ARBA" id="ARBA00023242"/>
    </source>
</evidence>
<dbReference type="GO" id="GO:0000902">
    <property type="term" value="P:cell morphogenesis"/>
    <property type="evidence" value="ECO:0007669"/>
    <property type="project" value="UniProtKB-ARBA"/>
</dbReference>
<keyword evidence="6" id="KW-0804">Transcription</keyword>
<name>A0AAD4SHA5_9MAGN</name>
<dbReference type="Proteomes" id="UP001202328">
    <property type="component" value="Unassembled WGS sequence"/>
</dbReference>
<evidence type="ECO:0000259" key="8">
    <source>
        <dbReference type="PROSITE" id="PS50090"/>
    </source>
</evidence>
<feature type="domain" description="Myb-like" evidence="8">
    <location>
        <begin position="11"/>
        <end position="63"/>
    </location>
</feature>
<keyword evidence="11" id="KW-1185">Reference proteome</keyword>
<evidence type="ECO:0000256" key="2">
    <source>
        <dbReference type="ARBA" id="ARBA00022473"/>
    </source>
</evidence>
<dbReference type="GO" id="GO:0005634">
    <property type="term" value="C:nucleus"/>
    <property type="evidence" value="ECO:0007669"/>
    <property type="project" value="UniProtKB-SubCell"/>
</dbReference>
<evidence type="ECO:0000256" key="5">
    <source>
        <dbReference type="ARBA" id="ARBA00023125"/>
    </source>
</evidence>
<feature type="domain" description="Myb-like" evidence="8">
    <location>
        <begin position="64"/>
        <end position="114"/>
    </location>
</feature>
<evidence type="ECO:0000256" key="4">
    <source>
        <dbReference type="ARBA" id="ARBA00023015"/>
    </source>
</evidence>
<dbReference type="InterPro" id="IPR009057">
    <property type="entry name" value="Homeodomain-like_sf"/>
</dbReference>
<gene>
    <name evidence="10" type="ORF">MKW98_016255</name>
</gene>
<keyword evidence="3" id="KW-0677">Repeat</keyword>
<dbReference type="AlphaFoldDB" id="A0AAD4SHA5"/>
<dbReference type="PROSITE" id="PS50090">
    <property type="entry name" value="MYB_LIKE"/>
    <property type="match status" value="2"/>
</dbReference>
<dbReference type="GO" id="GO:1901957">
    <property type="term" value="P:regulation of cutin biosynthetic process"/>
    <property type="evidence" value="ECO:0007669"/>
    <property type="project" value="UniProtKB-ARBA"/>
</dbReference>
<protein>
    <submittedName>
        <fullName evidence="10">Uncharacterized protein</fullName>
    </submittedName>
</protein>
<keyword evidence="2" id="KW-0217">Developmental protein</keyword>
<proteinExistence type="predicted"/>
<evidence type="ECO:0000256" key="1">
    <source>
        <dbReference type="ARBA" id="ARBA00004123"/>
    </source>
</evidence>
<comment type="subcellular location">
    <subcellularLocation>
        <location evidence="1">Nucleus</location>
    </subcellularLocation>
</comment>
<evidence type="ECO:0000313" key="10">
    <source>
        <dbReference type="EMBL" id="KAI3907611.1"/>
    </source>
</evidence>
<evidence type="ECO:0000256" key="6">
    <source>
        <dbReference type="ARBA" id="ARBA00023163"/>
    </source>
</evidence>
<feature type="domain" description="HTH myb-type" evidence="9">
    <location>
        <begin position="11"/>
        <end position="63"/>
    </location>
</feature>
<dbReference type="InterPro" id="IPR001005">
    <property type="entry name" value="SANT/Myb"/>
</dbReference>
<feature type="domain" description="HTH myb-type" evidence="9">
    <location>
        <begin position="64"/>
        <end position="118"/>
    </location>
</feature>
<dbReference type="InterPro" id="IPR015495">
    <property type="entry name" value="Myb_TF_plants"/>
</dbReference>
<dbReference type="PROSITE" id="PS51294">
    <property type="entry name" value="HTH_MYB"/>
    <property type="match status" value="2"/>
</dbReference>
<organism evidence="10 11">
    <name type="scientific">Papaver atlanticum</name>
    <dbReference type="NCBI Taxonomy" id="357466"/>
    <lineage>
        <taxon>Eukaryota</taxon>
        <taxon>Viridiplantae</taxon>
        <taxon>Streptophyta</taxon>
        <taxon>Embryophyta</taxon>
        <taxon>Tracheophyta</taxon>
        <taxon>Spermatophyta</taxon>
        <taxon>Magnoliopsida</taxon>
        <taxon>Ranunculales</taxon>
        <taxon>Papaveraceae</taxon>
        <taxon>Papaveroideae</taxon>
        <taxon>Papaver</taxon>
    </lineage>
</organism>
<dbReference type="SUPFAM" id="SSF46689">
    <property type="entry name" value="Homeodomain-like"/>
    <property type="match status" value="1"/>
</dbReference>
<dbReference type="CDD" id="cd00167">
    <property type="entry name" value="SANT"/>
    <property type="match status" value="2"/>
</dbReference>
<evidence type="ECO:0000313" key="11">
    <source>
        <dbReference type="Proteomes" id="UP001202328"/>
    </source>
</evidence>
<dbReference type="PANTHER" id="PTHR10641:SF1400">
    <property type="entry name" value="MYB TRANSCRIPTION FACTOR MIXTA-LIKE PROTEIN"/>
    <property type="match status" value="1"/>
</dbReference>
<dbReference type="InterPro" id="IPR017930">
    <property type="entry name" value="Myb_dom"/>
</dbReference>
<comment type="caution">
    <text evidence="10">The sequence shown here is derived from an EMBL/GenBank/DDBJ whole genome shotgun (WGS) entry which is preliminary data.</text>
</comment>
<dbReference type="Gene3D" id="1.10.10.60">
    <property type="entry name" value="Homeodomain-like"/>
    <property type="match status" value="2"/>
</dbReference>
<evidence type="ECO:0000256" key="3">
    <source>
        <dbReference type="ARBA" id="ARBA00022737"/>
    </source>
</evidence>
<keyword evidence="5" id="KW-0238">DNA-binding</keyword>